<organism evidence="9 10">
    <name type="scientific">Cephalotrichum gorgonifer</name>
    <dbReference type="NCBI Taxonomy" id="2041049"/>
    <lineage>
        <taxon>Eukaryota</taxon>
        <taxon>Fungi</taxon>
        <taxon>Dikarya</taxon>
        <taxon>Ascomycota</taxon>
        <taxon>Pezizomycotina</taxon>
        <taxon>Sordariomycetes</taxon>
        <taxon>Hypocreomycetidae</taxon>
        <taxon>Microascales</taxon>
        <taxon>Microascaceae</taxon>
        <taxon>Cephalotrichum</taxon>
    </lineage>
</organism>
<evidence type="ECO:0000313" key="10">
    <source>
        <dbReference type="Proteomes" id="UP001187682"/>
    </source>
</evidence>
<feature type="region of interest" description="Disordered" evidence="5">
    <location>
        <begin position="321"/>
        <end position="389"/>
    </location>
</feature>
<dbReference type="Pfam" id="PF11710">
    <property type="entry name" value="Git3"/>
    <property type="match status" value="1"/>
</dbReference>
<evidence type="ECO:0000256" key="5">
    <source>
        <dbReference type="SAM" id="MobiDB-lite"/>
    </source>
</evidence>
<name>A0AAE8MSM3_9PEZI</name>
<feature type="transmembrane region" description="Helical" evidence="6">
    <location>
        <begin position="439"/>
        <end position="459"/>
    </location>
</feature>
<dbReference type="Gene3D" id="1.20.1070.10">
    <property type="entry name" value="Rhodopsin 7-helix transmembrane proteins"/>
    <property type="match status" value="1"/>
</dbReference>
<feature type="transmembrane region" description="Helical" evidence="6">
    <location>
        <begin position="200"/>
        <end position="220"/>
    </location>
</feature>
<evidence type="ECO:0000259" key="7">
    <source>
        <dbReference type="Pfam" id="PF11710"/>
    </source>
</evidence>
<feature type="transmembrane region" description="Helical" evidence="6">
    <location>
        <begin position="72"/>
        <end position="91"/>
    </location>
</feature>
<evidence type="ECO:0000313" key="9">
    <source>
        <dbReference type="EMBL" id="SPN99693.1"/>
    </source>
</evidence>
<dbReference type="Pfam" id="PF11970">
    <property type="entry name" value="GPR_Gpa2_C"/>
    <property type="match status" value="1"/>
</dbReference>
<reference evidence="9" key="1">
    <citation type="submission" date="2018-03" db="EMBL/GenBank/DDBJ databases">
        <authorList>
            <person name="Guldener U."/>
        </authorList>
    </citation>
    <scope>NUCLEOTIDE SEQUENCE</scope>
</reference>
<gene>
    <name evidence="9" type="ORF">DNG_02544</name>
</gene>
<dbReference type="GO" id="GO:0004930">
    <property type="term" value="F:G protein-coupled receptor activity"/>
    <property type="evidence" value="ECO:0007669"/>
    <property type="project" value="TreeGrafter"/>
</dbReference>
<comment type="caution">
    <text evidence="9">The sequence shown here is derived from an EMBL/GenBank/DDBJ whole genome shotgun (WGS) entry which is preliminary data.</text>
</comment>
<evidence type="ECO:0000259" key="8">
    <source>
        <dbReference type="Pfam" id="PF11970"/>
    </source>
</evidence>
<dbReference type="InterPro" id="IPR022596">
    <property type="entry name" value="GPR1/2/3_C"/>
</dbReference>
<sequence>MVATAHGTSLDGGEGIFRRRSDSTDIPFSMSEGQVDALKLISLCVSTVSVFMALVTFYWFLRMRRSFRHDLIMLLIQSDMFKALWFMIFPIVDFLHGPVQSSSTFCQVSGFFLTVGIESSDVAVLLIAIHTALYILNPKRARGEYGLYPYRRLAYAVFFAFPILMASLAFINSPTGYQNMGEYCYLPPKPSWPKAFLSWLPRWVILIAILITYAFLYIYVSRLMKRFSQEGPKTNHPAKLREQHARRSSDPCILPPVYQGFVASSRRQSYDVRDRQNSVSTLTSFDFEPARTPCETTPLRGDRRNNYTTGWKWLDLFPADPASSSSRQDPNSSSANLFDTGDVYPTTLAPAPKQPEDSVPPGRLGGFPLPLPEPVGGSQSHDHISAPYPRAAAESTRRPSYSSTIFSNIFTTVTVPVPDGDLPNMKQTRHKILQKIRLLFIYPLVYVVIWILPFISHVFTWSHGGREAPFAIRASALVSLCIQGAVNSLLFSVWEKPWRHVRGNGSPGWGGAGEGAMVGRTREEMMVDGRIARTRLGVEIEERMRNGQPRAKRRNMDWWDLFDVEESLDGNGGPLTR</sequence>
<keyword evidence="4 6" id="KW-0472">Membrane</keyword>
<proteinExistence type="predicted"/>
<protein>
    <submittedName>
        <fullName evidence="9">Uncharacterized protein</fullName>
    </submittedName>
</protein>
<dbReference type="Proteomes" id="UP001187682">
    <property type="component" value="Unassembled WGS sequence"/>
</dbReference>
<dbReference type="SUPFAM" id="SSF81321">
    <property type="entry name" value="Family A G protein-coupled receptor-like"/>
    <property type="match status" value="1"/>
</dbReference>
<feature type="transmembrane region" description="Helical" evidence="6">
    <location>
        <begin position="153"/>
        <end position="171"/>
    </location>
</feature>
<dbReference type="GO" id="GO:0005886">
    <property type="term" value="C:plasma membrane"/>
    <property type="evidence" value="ECO:0007669"/>
    <property type="project" value="TreeGrafter"/>
</dbReference>
<feature type="transmembrane region" description="Helical" evidence="6">
    <location>
        <begin position="111"/>
        <end position="133"/>
    </location>
</feature>
<evidence type="ECO:0000256" key="3">
    <source>
        <dbReference type="ARBA" id="ARBA00022989"/>
    </source>
</evidence>
<feature type="transmembrane region" description="Helical" evidence="6">
    <location>
        <begin position="471"/>
        <end position="494"/>
    </location>
</feature>
<feature type="compositionally biased region" description="Low complexity" evidence="5">
    <location>
        <begin position="323"/>
        <end position="334"/>
    </location>
</feature>
<keyword evidence="3 6" id="KW-1133">Transmembrane helix</keyword>
<evidence type="ECO:0000256" key="4">
    <source>
        <dbReference type="ARBA" id="ARBA00023136"/>
    </source>
</evidence>
<comment type="subcellular location">
    <subcellularLocation>
        <location evidence="1">Membrane</location>
        <topology evidence="1">Multi-pass membrane protein</topology>
    </subcellularLocation>
</comment>
<feature type="transmembrane region" description="Helical" evidence="6">
    <location>
        <begin position="40"/>
        <end position="60"/>
    </location>
</feature>
<feature type="domain" description="Glucose receptor Git3-like N-terminal" evidence="7">
    <location>
        <begin position="37"/>
        <end position="226"/>
    </location>
</feature>
<accession>A0AAE8MSM3</accession>
<dbReference type="EMBL" id="ONZQ02000003">
    <property type="protein sequence ID" value="SPN99693.1"/>
    <property type="molecule type" value="Genomic_DNA"/>
</dbReference>
<keyword evidence="2 6" id="KW-0812">Transmembrane</keyword>
<dbReference type="AlphaFoldDB" id="A0AAE8MSM3"/>
<dbReference type="PANTHER" id="PTHR23112:SF37">
    <property type="entry name" value="G PROTEIN-COUPLED RECEPTOR GPR1"/>
    <property type="match status" value="1"/>
</dbReference>
<keyword evidence="10" id="KW-1185">Reference proteome</keyword>
<evidence type="ECO:0000256" key="2">
    <source>
        <dbReference type="ARBA" id="ARBA00022692"/>
    </source>
</evidence>
<feature type="domain" description="G protein-coupled receptor GPR1/2/3 C-terminal" evidence="8">
    <location>
        <begin position="426"/>
        <end position="500"/>
    </location>
</feature>
<dbReference type="GO" id="GO:0007189">
    <property type="term" value="P:adenylate cyclase-activating G protein-coupled receptor signaling pathway"/>
    <property type="evidence" value="ECO:0007669"/>
    <property type="project" value="TreeGrafter"/>
</dbReference>
<dbReference type="PANTHER" id="PTHR23112">
    <property type="entry name" value="G PROTEIN-COUPLED RECEPTOR 157-RELATED"/>
    <property type="match status" value="1"/>
</dbReference>
<evidence type="ECO:0000256" key="6">
    <source>
        <dbReference type="SAM" id="Phobius"/>
    </source>
</evidence>
<dbReference type="InterPro" id="IPR023041">
    <property type="entry name" value="Glucose_rcpt_Git3-like_N"/>
</dbReference>
<evidence type="ECO:0000256" key="1">
    <source>
        <dbReference type="ARBA" id="ARBA00004141"/>
    </source>
</evidence>